<evidence type="ECO:0000313" key="2">
    <source>
        <dbReference type="Proteomes" id="UP000199662"/>
    </source>
</evidence>
<sequence length="92" mass="10672">MFLYKIRIEISMEAGVDSMERIQYDIGDVVKMKKQHPCGSDLWEITRTGIDFGLKCKGCGRFVMIPRPKFEKAVKLIVEKNTEPFKPDRLGY</sequence>
<evidence type="ECO:0000313" key="1">
    <source>
        <dbReference type="EMBL" id="SEJ73951.1"/>
    </source>
</evidence>
<accession>A0A1H7B841</accession>
<dbReference type="InterPro" id="IPR009296">
    <property type="entry name" value="DUF951"/>
</dbReference>
<dbReference type="EMBL" id="FNZK01000015">
    <property type="protein sequence ID" value="SEJ73951.1"/>
    <property type="molecule type" value="Genomic_DNA"/>
</dbReference>
<dbReference type="PANTHER" id="PTHR38455:SF1">
    <property type="entry name" value="DUF951 DOMAIN-CONTAINING PROTEIN"/>
    <property type="match status" value="1"/>
</dbReference>
<keyword evidence="2" id="KW-1185">Reference proteome</keyword>
<name>A0A1H7B841_9FIRM</name>
<evidence type="ECO:0008006" key="3">
    <source>
        <dbReference type="Google" id="ProtNLM"/>
    </source>
</evidence>
<dbReference type="Proteomes" id="UP000199662">
    <property type="component" value="Unassembled WGS sequence"/>
</dbReference>
<reference evidence="2" key="1">
    <citation type="submission" date="2016-10" db="EMBL/GenBank/DDBJ databases">
        <authorList>
            <person name="Varghese N."/>
            <person name="Submissions S."/>
        </authorList>
    </citation>
    <scope>NUCLEOTIDE SEQUENCE [LARGE SCALE GENOMIC DNA]</scope>
    <source>
        <strain evidence="2">DSM 2179</strain>
    </source>
</reference>
<dbReference type="STRING" id="84035.SAMN05660742_11596"/>
<dbReference type="PANTHER" id="PTHR38455">
    <property type="entry name" value="HYPOTHETICAL CYTOSOLIC PROTEIN"/>
    <property type="match status" value="1"/>
</dbReference>
<protein>
    <recommendedName>
        <fullName evidence="3">DUF951 domain-containing protein</fullName>
    </recommendedName>
</protein>
<organism evidence="1 2">
    <name type="scientific">Propionispira arboris</name>
    <dbReference type="NCBI Taxonomy" id="84035"/>
    <lineage>
        <taxon>Bacteria</taxon>
        <taxon>Bacillati</taxon>
        <taxon>Bacillota</taxon>
        <taxon>Negativicutes</taxon>
        <taxon>Selenomonadales</taxon>
        <taxon>Selenomonadaceae</taxon>
        <taxon>Propionispira</taxon>
    </lineage>
</organism>
<gene>
    <name evidence="1" type="ORF">SAMN05660742_11596</name>
</gene>
<dbReference type="AlphaFoldDB" id="A0A1H7B841"/>
<dbReference type="Pfam" id="PF06107">
    <property type="entry name" value="DUF951"/>
    <property type="match status" value="1"/>
</dbReference>
<proteinExistence type="predicted"/>